<dbReference type="InterPro" id="IPR029058">
    <property type="entry name" value="AB_hydrolase_fold"/>
</dbReference>
<comment type="similarity">
    <text evidence="1 4">Belongs to the type-B carboxylesterase/lipase family.</text>
</comment>
<evidence type="ECO:0000256" key="3">
    <source>
        <dbReference type="ARBA" id="ARBA00022801"/>
    </source>
</evidence>
<dbReference type="PROSITE" id="PS00122">
    <property type="entry name" value="CARBOXYLESTERASE_B_1"/>
    <property type="match status" value="1"/>
</dbReference>
<evidence type="ECO:0000259" key="5">
    <source>
        <dbReference type="Pfam" id="PF00135"/>
    </source>
</evidence>
<dbReference type="Proteomes" id="UP000277928">
    <property type="component" value="Unassembled WGS sequence"/>
</dbReference>
<evidence type="ECO:0000256" key="2">
    <source>
        <dbReference type="ARBA" id="ARBA00022487"/>
    </source>
</evidence>
<keyword evidence="2" id="KW-0719">Serine esterase</keyword>
<name>A0A3P6T7P9_LITSI</name>
<protein>
    <recommendedName>
        <fullName evidence="4">Carboxylic ester hydrolase</fullName>
        <ecNumber evidence="4">3.1.1.-</ecNumber>
    </recommendedName>
</protein>
<dbReference type="GO" id="GO:0052689">
    <property type="term" value="F:carboxylic ester hydrolase activity"/>
    <property type="evidence" value="ECO:0007669"/>
    <property type="project" value="UniProtKB-KW"/>
</dbReference>
<dbReference type="InterPro" id="IPR019826">
    <property type="entry name" value="Carboxylesterase_B_AS"/>
</dbReference>
<evidence type="ECO:0000256" key="4">
    <source>
        <dbReference type="RuleBase" id="RU361235"/>
    </source>
</evidence>
<dbReference type="EMBL" id="UYRX01000576">
    <property type="protein sequence ID" value="VDK84072.1"/>
    <property type="molecule type" value="Genomic_DNA"/>
</dbReference>
<evidence type="ECO:0000313" key="6">
    <source>
        <dbReference type="EMBL" id="VDK84072.1"/>
    </source>
</evidence>
<dbReference type="PANTHER" id="PTHR44590:SF4">
    <property type="entry name" value="CARBOXYLIC ESTER HYDROLASE"/>
    <property type="match status" value="1"/>
</dbReference>
<organism evidence="6 7">
    <name type="scientific">Litomosoides sigmodontis</name>
    <name type="common">Filarial nematode worm</name>
    <dbReference type="NCBI Taxonomy" id="42156"/>
    <lineage>
        <taxon>Eukaryota</taxon>
        <taxon>Metazoa</taxon>
        <taxon>Ecdysozoa</taxon>
        <taxon>Nematoda</taxon>
        <taxon>Chromadorea</taxon>
        <taxon>Rhabditida</taxon>
        <taxon>Spirurina</taxon>
        <taxon>Spiruromorpha</taxon>
        <taxon>Filarioidea</taxon>
        <taxon>Onchocercidae</taxon>
        <taxon>Litomosoides</taxon>
    </lineage>
</organism>
<dbReference type="EC" id="3.1.1.-" evidence="4"/>
<proteinExistence type="inferred from homology"/>
<dbReference type="STRING" id="42156.A0A3P6T7P9"/>
<dbReference type="InterPro" id="IPR002018">
    <property type="entry name" value="CarbesteraseB"/>
</dbReference>
<sequence length="543" mass="61154">MKSNDQCKQSRYIETKSGFVAGKRLRFKKGAIDVFLGIPYAKPPVGELRFKKPEMICPWTGVLKCKQYRSRAPQKDFFWDRINLGVGKSEDCLYLNIITPGWNTPSEFKNGFPVMFYIHGGGYVIDSAVKYHYAKIARLLVCKNITVVTIQYRLGFLGFFTTGNDICPGNFGIWDQIMALKWVKDNIEYFGGDPDRITVVGQSAGAASADLLSLSPYSRELFNQMVLLGGNAECPWAVLDAETVSNYCYQQARKLGWQGTDSAEMISFLRKLPASKFAGRLIGNEELFTTGRLPLTPIVDGDLLPCPVAQLRKQSPTKPSLIGLTEDEGQLFVALGGLACDMKDIEMGIRLLANSASGIDAEKVVHEIYLKQSDSNANDSSRRNIQRAFIDMLSDLTSNYGTRLYADKLVERGETVYMYSLEYCNPACYGLFNFYLPYKTATHGVDLIYLMNANIFLAPFFKTAIDKQITRFLTQSVVSFIKYGNPNIINEKMDQALPCVWKPVTSDIPEQHVRIAHVIEMRDEFKNGRMKQLKDVFCNLVLK</sequence>
<dbReference type="PROSITE" id="PS00941">
    <property type="entry name" value="CARBOXYLESTERASE_B_2"/>
    <property type="match status" value="1"/>
</dbReference>
<dbReference type="AlphaFoldDB" id="A0A3P6T7P9"/>
<keyword evidence="3 4" id="KW-0378">Hydrolase</keyword>
<feature type="domain" description="Carboxylesterase type B" evidence="5">
    <location>
        <begin position="10"/>
        <end position="529"/>
    </location>
</feature>
<dbReference type="Pfam" id="PF00135">
    <property type="entry name" value="COesterase"/>
    <property type="match status" value="1"/>
</dbReference>
<dbReference type="OrthoDB" id="19653at2759"/>
<dbReference type="SUPFAM" id="SSF53474">
    <property type="entry name" value="alpha/beta-Hydrolases"/>
    <property type="match status" value="1"/>
</dbReference>
<dbReference type="Gene3D" id="3.40.50.1820">
    <property type="entry name" value="alpha/beta hydrolase"/>
    <property type="match status" value="1"/>
</dbReference>
<evidence type="ECO:0000313" key="7">
    <source>
        <dbReference type="Proteomes" id="UP000277928"/>
    </source>
</evidence>
<reference evidence="6 7" key="1">
    <citation type="submission" date="2018-08" db="EMBL/GenBank/DDBJ databases">
        <authorList>
            <person name="Laetsch R D."/>
            <person name="Stevens L."/>
            <person name="Kumar S."/>
            <person name="Blaxter L. M."/>
        </authorList>
    </citation>
    <scope>NUCLEOTIDE SEQUENCE [LARGE SCALE GENOMIC DNA]</scope>
</reference>
<evidence type="ECO:0000256" key="1">
    <source>
        <dbReference type="ARBA" id="ARBA00005964"/>
    </source>
</evidence>
<dbReference type="InterPro" id="IPR019819">
    <property type="entry name" value="Carboxylesterase_B_CS"/>
</dbReference>
<keyword evidence="7" id="KW-1185">Reference proteome</keyword>
<gene>
    <name evidence="6" type="ORF">NLS_LOCUS6489</name>
</gene>
<dbReference type="OMA" id="NIITPGW"/>
<dbReference type="PANTHER" id="PTHR44590">
    <property type="entry name" value="CARBOXYLIC ESTER HYDROLASE-RELATED"/>
    <property type="match status" value="1"/>
</dbReference>
<accession>A0A3P6T7P9</accession>